<evidence type="ECO:0000313" key="4">
    <source>
        <dbReference type="EMBL" id="CAE7097273.1"/>
    </source>
</evidence>
<evidence type="ECO:0008006" key="6">
    <source>
        <dbReference type="Google" id="ProtNLM"/>
    </source>
</evidence>
<sequence length="451" mass="48114">MRKHFSALLALGAPCWAWRANFSDATQCGIVTVTWSAATTESIGPPFVIRVAAFGLAPLVFNLPSSSWSAVSRAGSYSFTMPWSEGTQFLSVMDDGFGMGTGGVSGIQTVKSSSNSTCINSIIMQPRQTFDVASSFVQCSQVNMNWTEAATSETRITGLIPNGVSFQLDPPLIASKSTTWDLNIEAGTTFVLSYHDGPNSLSTPLLKSLDGPNTQCFASGVYPSATLTQTGADLVTSTSIPSGTATPTPISESGSSNRSNLGPILGAVLGALALLGAIGVGVWIALRRRRRKRMVPQNPEFAKEVDLHSGNVQPGSQPGRNHPNSRHPESAAVLPFVLPYSGSYQQDNTSRKHPIRDISGDTVGTSDSSHVYMTGTSVSQSIPAPRSDFDEEPMIIRHEDGGAIPPPRTREVIELPPGYDQLPRPLPPTPMHQQERPRPLPSQKSAGSNRL</sequence>
<name>A0A8H3DY76_9AGAM</name>
<feature type="signal peptide" evidence="3">
    <location>
        <begin position="1"/>
        <end position="17"/>
    </location>
</feature>
<dbReference type="Proteomes" id="UP000663827">
    <property type="component" value="Unassembled WGS sequence"/>
</dbReference>
<proteinExistence type="predicted"/>
<keyword evidence="2" id="KW-1133">Transmembrane helix</keyword>
<feature type="region of interest" description="Disordered" evidence="1">
    <location>
        <begin position="297"/>
        <end position="328"/>
    </location>
</feature>
<feature type="compositionally biased region" description="Polar residues" evidence="1">
    <location>
        <begin position="310"/>
        <end position="319"/>
    </location>
</feature>
<evidence type="ECO:0000256" key="2">
    <source>
        <dbReference type="SAM" id="Phobius"/>
    </source>
</evidence>
<keyword evidence="2" id="KW-0812">Transmembrane</keyword>
<evidence type="ECO:0000256" key="3">
    <source>
        <dbReference type="SAM" id="SignalP"/>
    </source>
</evidence>
<feature type="transmembrane region" description="Helical" evidence="2">
    <location>
        <begin position="264"/>
        <end position="286"/>
    </location>
</feature>
<evidence type="ECO:0000256" key="1">
    <source>
        <dbReference type="SAM" id="MobiDB-lite"/>
    </source>
</evidence>
<accession>A0A8H3DY76</accession>
<protein>
    <recommendedName>
        <fullName evidence="6">Alphaherpesvirus glycoprotein E domain protein</fullName>
    </recommendedName>
</protein>
<feature type="region of interest" description="Disordered" evidence="1">
    <location>
        <begin position="398"/>
        <end position="451"/>
    </location>
</feature>
<feature type="compositionally biased region" description="Polar residues" evidence="1">
    <location>
        <begin position="442"/>
        <end position="451"/>
    </location>
</feature>
<gene>
    <name evidence="4" type="ORF">RDB_LOCUS37704</name>
</gene>
<comment type="caution">
    <text evidence="4">The sequence shown here is derived from an EMBL/GenBank/DDBJ whole genome shotgun (WGS) entry which is preliminary data.</text>
</comment>
<reference evidence="4" key="1">
    <citation type="submission" date="2021-01" db="EMBL/GenBank/DDBJ databases">
        <authorList>
            <person name="Kaushik A."/>
        </authorList>
    </citation>
    <scope>NUCLEOTIDE SEQUENCE</scope>
    <source>
        <strain evidence="4">AG5</strain>
    </source>
</reference>
<feature type="region of interest" description="Disordered" evidence="1">
    <location>
        <begin position="238"/>
        <end position="257"/>
    </location>
</feature>
<keyword evidence="2" id="KW-0472">Membrane</keyword>
<dbReference type="EMBL" id="CAJNJQ010000737">
    <property type="protein sequence ID" value="CAE7097273.1"/>
    <property type="molecule type" value="Genomic_DNA"/>
</dbReference>
<feature type="chain" id="PRO_5034009815" description="Alphaherpesvirus glycoprotein E domain protein" evidence="3">
    <location>
        <begin position="18"/>
        <end position="451"/>
    </location>
</feature>
<keyword evidence="3" id="KW-0732">Signal</keyword>
<organism evidence="4 5">
    <name type="scientific">Rhizoctonia solani</name>
    <dbReference type="NCBI Taxonomy" id="456999"/>
    <lineage>
        <taxon>Eukaryota</taxon>
        <taxon>Fungi</taxon>
        <taxon>Dikarya</taxon>
        <taxon>Basidiomycota</taxon>
        <taxon>Agaricomycotina</taxon>
        <taxon>Agaricomycetes</taxon>
        <taxon>Cantharellales</taxon>
        <taxon>Ceratobasidiaceae</taxon>
        <taxon>Rhizoctonia</taxon>
    </lineage>
</organism>
<feature type="region of interest" description="Disordered" evidence="1">
    <location>
        <begin position="345"/>
        <end position="366"/>
    </location>
</feature>
<dbReference type="AlphaFoldDB" id="A0A8H3DY76"/>
<evidence type="ECO:0000313" key="5">
    <source>
        <dbReference type="Proteomes" id="UP000663827"/>
    </source>
</evidence>